<dbReference type="GO" id="GO:0006094">
    <property type="term" value="P:gluconeogenesis"/>
    <property type="evidence" value="ECO:0007669"/>
    <property type="project" value="UniProtKB-UniRule"/>
</dbReference>
<dbReference type="InterPro" id="IPR013078">
    <property type="entry name" value="His_Pase_superF_clade-1"/>
</dbReference>
<dbReference type="Proteomes" id="UP001069145">
    <property type="component" value="Unassembled WGS sequence"/>
</dbReference>
<comment type="function">
    <text evidence="4 7">Catalyzes the interconversion of 2-phosphoglycerate and 3-phosphoglycerate.</text>
</comment>
<dbReference type="GO" id="GO:0004619">
    <property type="term" value="F:phosphoglycerate mutase activity"/>
    <property type="evidence" value="ECO:0007669"/>
    <property type="project" value="UniProtKB-UniRule"/>
</dbReference>
<evidence type="ECO:0000313" key="11">
    <source>
        <dbReference type="Proteomes" id="UP001069145"/>
    </source>
</evidence>
<feature type="active site" description="Tele-phosphohistidine intermediate" evidence="4">
    <location>
        <position position="7"/>
    </location>
</feature>
<reference evidence="9 10" key="1">
    <citation type="submission" date="2020-12" db="EMBL/GenBank/DDBJ databases">
        <title>FDA dAtabase for Regulatory Grade micrObial Sequences (FDA-ARGOS): Supporting development and validation of Infectious Disease Dx tests.</title>
        <authorList>
            <person name="Sproer C."/>
            <person name="Gronow S."/>
            <person name="Severitt S."/>
            <person name="Schroder I."/>
            <person name="Tallon L."/>
            <person name="Sadzewicz L."/>
            <person name="Zhao X."/>
            <person name="Boylan J."/>
            <person name="Ott S."/>
            <person name="Bowen H."/>
            <person name="Vavikolanu K."/>
            <person name="Mehta A."/>
            <person name="Aluvathingal J."/>
            <person name="Nadendla S."/>
            <person name="Lowell S."/>
            <person name="Myers T."/>
            <person name="Yan Y."/>
            <person name="Sichtig H."/>
        </authorList>
    </citation>
    <scope>NUCLEOTIDE SEQUENCE [LARGE SCALE GENOMIC DNA]</scope>
    <source>
        <strain evidence="9 10">FDAARGOS_911</strain>
    </source>
</reference>
<dbReference type="Proteomes" id="UP000594771">
    <property type="component" value="Chromosome"/>
</dbReference>
<dbReference type="NCBIfam" id="TIGR01258">
    <property type="entry name" value="pgm_1"/>
    <property type="match status" value="1"/>
</dbReference>
<dbReference type="EC" id="5.4.2.11" evidence="4 7"/>
<dbReference type="GO" id="GO:0006096">
    <property type="term" value="P:glycolytic process"/>
    <property type="evidence" value="ECO:0007669"/>
    <property type="project" value="UniProtKB-UniRule"/>
</dbReference>
<gene>
    <name evidence="4" type="primary">gpmA</name>
    <name evidence="9" type="ORF">I6G68_04085</name>
    <name evidence="8" type="ORF">ODY43_08520</name>
</gene>
<feature type="binding site" evidence="4 5">
    <location>
        <begin position="19"/>
        <end position="20"/>
    </location>
    <ligand>
        <name>substrate</name>
    </ligand>
</feature>
<feature type="binding site" evidence="4 5">
    <location>
        <begin position="112"/>
        <end position="113"/>
    </location>
    <ligand>
        <name>substrate</name>
    </ligand>
</feature>
<dbReference type="EMBL" id="CP065662">
    <property type="protein sequence ID" value="QPS02247.1"/>
    <property type="molecule type" value="Genomic_DNA"/>
</dbReference>
<proteinExistence type="inferred from homology"/>
<evidence type="ECO:0000256" key="5">
    <source>
        <dbReference type="PIRSR" id="PIRSR613078-2"/>
    </source>
</evidence>
<accession>A0A0X8FFB2</accession>
<comment type="caution">
    <text evidence="4">Lacks conserved residue(s) required for the propagation of feature annotation.</text>
</comment>
<dbReference type="SUPFAM" id="SSF53254">
    <property type="entry name" value="Phosphoglycerate mutase-like"/>
    <property type="match status" value="1"/>
</dbReference>
<protein>
    <recommendedName>
        <fullName evidence="4 7">2,3-bisphosphoglycerate-dependent phosphoglycerate mutase</fullName>
        <shortName evidence="4">BPG-dependent PGAM</shortName>
        <shortName evidence="4">PGAM</shortName>
        <shortName evidence="4">Phosphoglyceromutase</shortName>
        <shortName evidence="4">dPGM</shortName>
        <ecNumber evidence="4 7">5.4.2.11</ecNumber>
    </recommendedName>
</protein>
<dbReference type="CDD" id="cd07067">
    <property type="entry name" value="HP_PGM_like"/>
    <property type="match status" value="1"/>
</dbReference>
<keyword evidence="2 4" id="KW-0324">Glycolysis</keyword>
<keyword evidence="3 4" id="KW-0413">Isomerase</keyword>
<dbReference type="InterPro" id="IPR001345">
    <property type="entry name" value="PG/BPGM_mutase_AS"/>
</dbReference>
<dbReference type="UniPathway" id="UPA00109">
    <property type="reaction ID" value="UER00186"/>
</dbReference>
<comment type="pathway">
    <text evidence="4 7">Carbohydrate degradation; glycolysis; pyruvate from D-glyceraldehyde 3-phosphate: step 3/5.</text>
</comment>
<evidence type="ECO:0000313" key="10">
    <source>
        <dbReference type="Proteomes" id="UP000594771"/>
    </source>
</evidence>
<feature type="binding site" evidence="4 5">
    <location>
        <position position="58"/>
    </location>
    <ligand>
        <name>substrate</name>
    </ligand>
</feature>
<keyword evidence="4" id="KW-0312">Gluconeogenesis</keyword>
<dbReference type="OrthoDB" id="9781415at2"/>
<name>A0A0X8FFB2_9LACT</name>
<dbReference type="EMBL" id="JAOTML010000011">
    <property type="protein sequence ID" value="MCY3054021.1"/>
    <property type="molecule type" value="Genomic_DNA"/>
</dbReference>
<evidence type="ECO:0000256" key="2">
    <source>
        <dbReference type="ARBA" id="ARBA00023152"/>
    </source>
</evidence>
<dbReference type="InterPro" id="IPR029033">
    <property type="entry name" value="His_PPase_superfam"/>
</dbReference>
<dbReference type="KEGG" id="aun:AWM73_05955"/>
<dbReference type="PROSITE" id="PS00175">
    <property type="entry name" value="PG_MUTASE"/>
    <property type="match status" value="1"/>
</dbReference>
<dbReference type="PANTHER" id="PTHR11931">
    <property type="entry name" value="PHOSPHOGLYCERATE MUTASE"/>
    <property type="match status" value="1"/>
</dbReference>
<sequence length="222" mass="25311">MLILLRHGQSSSNLNNLFTGWYDAKLTQKGKDQAYAAGLRLKAAGYQVDAIHTSLLSRAIQTSNLVLEAMEQLYLPLQKSWRLNGRHYGALEGMNKDLAREKFGKDQVHTWRRSYDVRPPLATDSQLSERYSFLDSQSLPQSESLKDTQTRLLPYLEDQVIPQLKQGKNVLIVSHGNLLRALTLVIENLDPKEASQIEIANALPIVYHFDHDFHMQKKEILS</sequence>
<evidence type="ECO:0000256" key="3">
    <source>
        <dbReference type="ARBA" id="ARBA00023235"/>
    </source>
</evidence>
<dbReference type="Pfam" id="PF00300">
    <property type="entry name" value="His_Phos_1"/>
    <property type="match status" value="1"/>
</dbReference>
<dbReference type="SMART" id="SM00855">
    <property type="entry name" value="PGAM"/>
    <property type="match status" value="1"/>
</dbReference>
<evidence type="ECO:0000256" key="4">
    <source>
        <dbReference type="HAMAP-Rule" id="MF_01039"/>
    </source>
</evidence>
<evidence type="ECO:0000313" key="9">
    <source>
        <dbReference type="EMBL" id="QPS02247.1"/>
    </source>
</evidence>
<dbReference type="PIRSF" id="PIRSF000709">
    <property type="entry name" value="6PFK_2-Ptase"/>
    <property type="match status" value="1"/>
</dbReference>
<feature type="binding site" evidence="4 5">
    <location>
        <position position="96"/>
    </location>
    <ligand>
        <name>substrate</name>
    </ligand>
</feature>
<feature type="binding site" evidence="4 5">
    <location>
        <begin position="176"/>
        <end position="177"/>
    </location>
    <ligand>
        <name>substrate</name>
    </ligand>
</feature>
<feature type="site" description="Transition state stabilizer" evidence="4 6">
    <location>
        <position position="175"/>
    </location>
</feature>
<evidence type="ECO:0000256" key="6">
    <source>
        <dbReference type="PIRSR" id="PIRSR613078-3"/>
    </source>
</evidence>
<evidence type="ECO:0000256" key="1">
    <source>
        <dbReference type="ARBA" id="ARBA00006717"/>
    </source>
</evidence>
<comment type="catalytic activity">
    <reaction evidence="4 7">
        <text>(2R)-2-phosphoglycerate = (2R)-3-phosphoglycerate</text>
        <dbReference type="Rhea" id="RHEA:15901"/>
        <dbReference type="ChEBI" id="CHEBI:58272"/>
        <dbReference type="ChEBI" id="CHEBI:58289"/>
        <dbReference type="EC" id="5.4.2.11"/>
    </reaction>
</comment>
<evidence type="ECO:0000313" key="8">
    <source>
        <dbReference type="EMBL" id="MCY3054021.1"/>
    </source>
</evidence>
<dbReference type="GeneID" id="35767996"/>
<dbReference type="HAMAP" id="MF_01039">
    <property type="entry name" value="PGAM_GpmA"/>
    <property type="match status" value="1"/>
</dbReference>
<dbReference type="AlphaFoldDB" id="A0A0X8FFB2"/>
<keyword evidence="11" id="KW-1185">Reference proteome</keyword>
<reference evidence="8" key="2">
    <citation type="submission" date="2022-09" db="EMBL/GenBank/DDBJ databases">
        <title>Aerococcus urinae taxonomy study.</title>
        <authorList>
            <person name="Christensen J."/>
            <person name="Senneby E."/>
        </authorList>
    </citation>
    <scope>NUCLEOTIDE SEQUENCE</scope>
    <source>
        <strain evidence="8">NLD-066-U95</strain>
    </source>
</reference>
<dbReference type="InterPro" id="IPR005952">
    <property type="entry name" value="Phosphogly_mut1"/>
</dbReference>
<dbReference type="Gene3D" id="3.40.50.1240">
    <property type="entry name" value="Phosphoglycerate mutase-like"/>
    <property type="match status" value="1"/>
</dbReference>
<evidence type="ECO:0000256" key="7">
    <source>
        <dbReference type="RuleBase" id="RU004512"/>
    </source>
</evidence>
<feature type="binding site" evidence="4 5">
    <location>
        <begin position="6"/>
        <end position="13"/>
    </location>
    <ligand>
        <name>substrate</name>
    </ligand>
</feature>
<dbReference type="RefSeq" id="WP_060778519.1">
    <property type="nucleotide sequence ID" value="NZ_CAJHLF010000005.1"/>
</dbReference>
<organism evidence="9 10">
    <name type="scientific">Aerococcus urinae</name>
    <dbReference type="NCBI Taxonomy" id="1376"/>
    <lineage>
        <taxon>Bacteria</taxon>
        <taxon>Bacillati</taxon>
        <taxon>Bacillota</taxon>
        <taxon>Bacilli</taxon>
        <taxon>Lactobacillales</taxon>
        <taxon>Aerococcaceae</taxon>
        <taxon>Aerococcus</taxon>
    </lineage>
</organism>
<comment type="similarity">
    <text evidence="1 4">Belongs to the phosphoglycerate mutase family. BPG-dependent PGAM subfamily.</text>
</comment>